<reference evidence="9" key="1">
    <citation type="submission" date="2023-08" db="EMBL/GenBank/DDBJ databases">
        <authorList>
            <person name="Chen Y."/>
            <person name="Shah S."/>
            <person name="Dougan E. K."/>
            <person name="Thang M."/>
            <person name="Chan C."/>
        </authorList>
    </citation>
    <scope>NUCLEOTIDE SEQUENCE</scope>
</reference>
<evidence type="ECO:0000256" key="8">
    <source>
        <dbReference type="ARBA" id="ARBA00032518"/>
    </source>
</evidence>
<name>A0AA36HNZ4_9DINO</name>
<dbReference type="EMBL" id="CAUJNA010000151">
    <property type="protein sequence ID" value="CAJ1372680.1"/>
    <property type="molecule type" value="Genomic_DNA"/>
</dbReference>
<dbReference type="GO" id="GO:0008380">
    <property type="term" value="P:RNA splicing"/>
    <property type="evidence" value="ECO:0007669"/>
    <property type="project" value="UniProtKB-KW"/>
</dbReference>
<comment type="subcellular location">
    <subcellularLocation>
        <location evidence="1">Cytoplasm</location>
    </subcellularLocation>
</comment>
<dbReference type="Pfam" id="PF10235">
    <property type="entry name" value="Cript"/>
    <property type="match status" value="1"/>
</dbReference>
<gene>
    <name evidence="9" type="ORF">EVOR1521_LOCUS2706</name>
</gene>
<evidence type="ECO:0000313" key="9">
    <source>
        <dbReference type="EMBL" id="CAJ1372680.1"/>
    </source>
</evidence>
<evidence type="ECO:0000256" key="7">
    <source>
        <dbReference type="ARBA" id="ARBA00023187"/>
    </source>
</evidence>
<dbReference type="GO" id="GO:0008017">
    <property type="term" value="F:microtubule binding"/>
    <property type="evidence" value="ECO:0007669"/>
    <property type="project" value="TreeGrafter"/>
</dbReference>
<evidence type="ECO:0000256" key="1">
    <source>
        <dbReference type="ARBA" id="ARBA00004496"/>
    </source>
</evidence>
<comment type="similarity">
    <text evidence="2">Belongs to the CRIPT family.</text>
</comment>
<sequence length="101" mass="11300">MVCQKCEKKLAKLANPDVWREGGRNNTMRDKDKGGRTINENMLLKHKAVNKNNPYASKCKKCKCALHQQGVYCAQCAYANGFCSICGKKMVDVSNHLMSTT</sequence>
<dbReference type="Proteomes" id="UP001178507">
    <property type="component" value="Unassembled WGS sequence"/>
</dbReference>
<evidence type="ECO:0000256" key="5">
    <source>
        <dbReference type="ARBA" id="ARBA00022664"/>
    </source>
</evidence>
<evidence type="ECO:0000313" key="10">
    <source>
        <dbReference type="Proteomes" id="UP001178507"/>
    </source>
</evidence>
<keyword evidence="7" id="KW-0508">mRNA splicing</keyword>
<dbReference type="PANTHER" id="PTHR11805:SF1">
    <property type="entry name" value="CYSTEINE-RICH PDZ-BINDING PROTEIN"/>
    <property type="match status" value="1"/>
</dbReference>
<evidence type="ECO:0000256" key="3">
    <source>
        <dbReference type="ARBA" id="ARBA00018615"/>
    </source>
</evidence>
<keyword evidence="5" id="KW-0507">mRNA processing</keyword>
<organism evidence="9 10">
    <name type="scientific">Effrenium voratum</name>
    <dbReference type="NCBI Taxonomy" id="2562239"/>
    <lineage>
        <taxon>Eukaryota</taxon>
        <taxon>Sar</taxon>
        <taxon>Alveolata</taxon>
        <taxon>Dinophyceae</taxon>
        <taxon>Suessiales</taxon>
        <taxon>Symbiodiniaceae</taxon>
        <taxon>Effrenium</taxon>
    </lineage>
</organism>
<keyword evidence="6" id="KW-0747">Spliceosome</keyword>
<dbReference type="PANTHER" id="PTHR11805">
    <property type="entry name" value="CYSTEINE-RICH PDZ-BINDING PROTEIN"/>
    <property type="match status" value="1"/>
</dbReference>
<protein>
    <recommendedName>
        <fullName evidence="3">Cysteine-rich PDZ-binding protein</fullName>
    </recommendedName>
    <alternativeName>
        <fullName evidence="8">Cysteine-rich interactor of PDZ three</fullName>
    </alternativeName>
</protein>
<keyword evidence="10" id="KW-1185">Reference proteome</keyword>
<evidence type="ECO:0000256" key="6">
    <source>
        <dbReference type="ARBA" id="ARBA00022728"/>
    </source>
</evidence>
<dbReference type="GO" id="GO:0031122">
    <property type="term" value="P:cytoplasmic microtubule organization"/>
    <property type="evidence" value="ECO:0007669"/>
    <property type="project" value="TreeGrafter"/>
</dbReference>
<dbReference type="GO" id="GO:0006397">
    <property type="term" value="P:mRNA processing"/>
    <property type="evidence" value="ECO:0007669"/>
    <property type="project" value="UniProtKB-KW"/>
</dbReference>
<dbReference type="GO" id="GO:0005681">
    <property type="term" value="C:spliceosomal complex"/>
    <property type="evidence" value="ECO:0007669"/>
    <property type="project" value="UniProtKB-KW"/>
</dbReference>
<dbReference type="InterPro" id="IPR019367">
    <property type="entry name" value="PDZ-binding_CRIPT"/>
</dbReference>
<accession>A0AA36HNZ4</accession>
<dbReference type="GO" id="GO:0005737">
    <property type="term" value="C:cytoplasm"/>
    <property type="evidence" value="ECO:0007669"/>
    <property type="project" value="UniProtKB-SubCell"/>
</dbReference>
<evidence type="ECO:0000256" key="4">
    <source>
        <dbReference type="ARBA" id="ARBA00022490"/>
    </source>
</evidence>
<keyword evidence="4" id="KW-0963">Cytoplasm</keyword>
<evidence type="ECO:0000256" key="2">
    <source>
        <dbReference type="ARBA" id="ARBA00009021"/>
    </source>
</evidence>
<comment type="caution">
    <text evidence="9">The sequence shown here is derived from an EMBL/GenBank/DDBJ whole genome shotgun (WGS) entry which is preliminary data.</text>
</comment>
<dbReference type="AlphaFoldDB" id="A0AA36HNZ4"/>
<proteinExistence type="inferred from homology"/>